<gene>
    <name evidence="2" type="ORF">STCU_10711</name>
</gene>
<evidence type="ECO:0000313" key="2">
    <source>
        <dbReference type="EMBL" id="EPY17276.1"/>
    </source>
</evidence>
<evidence type="ECO:0000313" key="3">
    <source>
        <dbReference type="Proteomes" id="UP000015354"/>
    </source>
</evidence>
<keyword evidence="3" id="KW-1185">Reference proteome</keyword>
<feature type="region of interest" description="Disordered" evidence="1">
    <location>
        <begin position="49"/>
        <end position="68"/>
    </location>
</feature>
<protein>
    <submittedName>
        <fullName evidence="2">Uncharacterized protein</fullName>
    </submittedName>
</protein>
<reference evidence="2 3" key="1">
    <citation type="journal article" date="2013" name="PLoS ONE">
        <title>Predicting the Proteins of Angomonas deanei, Strigomonas culicis and Their Respective Endosymbionts Reveals New Aspects of the Trypanosomatidae Family.</title>
        <authorList>
            <person name="Motta M.C."/>
            <person name="Martins A.C."/>
            <person name="de Souza S.S."/>
            <person name="Catta-Preta C.M."/>
            <person name="Silva R."/>
            <person name="Klein C.C."/>
            <person name="de Almeida L.G."/>
            <person name="de Lima Cunha O."/>
            <person name="Ciapina L.P."/>
            <person name="Brocchi M."/>
            <person name="Colabardini A.C."/>
            <person name="de Araujo Lima B."/>
            <person name="Machado C.R."/>
            <person name="de Almeida Soares C.M."/>
            <person name="Probst C.M."/>
            <person name="de Menezes C.B."/>
            <person name="Thompson C.E."/>
            <person name="Bartholomeu D.C."/>
            <person name="Gradia D.F."/>
            <person name="Pavoni D.P."/>
            <person name="Grisard E.C."/>
            <person name="Fantinatti-Garboggini F."/>
            <person name="Marchini F.K."/>
            <person name="Rodrigues-Luiz G.F."/>
            <person name="Wagner G."/>
            <person name="Goldman G.H."/>
            <person name="Fietto J.L."/>
            <person name="Elias M.C."/>
            <person name="Goldman M.H."/>
            <person name="Sagot M.F."/>
            <person name="Pereira M."/>
            <person name="Stoco P.H."/>
            <person name="de Mendonca-Neto R.P."/>
            <person name="Teixeira S.M."/>
            <person name="Maciel T.E."/>
            <person name="de Oliveira Mendes T.A."/>
            <person name="Urmenyi T.P."/>
            <person name="de Souza W."/>
            <person name="Schenkman S."/>
            <person name="de Vasconcelos A.T."/>
        </authorList>
    </citation>
    <scope>NUCLEOTIDE SEQUENCE [LARGE SCALE GENOMIC DNA]</scope>
</reference>
<sequence length="204" mass="22537">MTDVLQRMRRLSKRIAFMHNEEALLKQQLRKLRCYYGNRFSTTQLLQDRAATTPPHARPTGSSNSSCGGGILPDSAGLCSRSSSQLLNAQRHAPQQACYTGYLSGRGVNKAAGRSSYSAYGHHRGPLLSVLAHTPSFLLDVGSASAEQTRSLPANHSMSNCNSPLCPNIVINNNNSSDTVMCIRHSRRDVDEVMRERNFQNIEF</sequence>
<dbReference type="Proteomes" id="UP000015354">
    <property type="component" value="Unassembled WGS sequence"/>
</dbReference>
<dbReference type="AlphaFoldDB" id="S9URQ0"/>
<organism evidence="2 3">
    <name type="scientific">Strigomonas culicis</name>
    <dbReference type="NCBI Taxonomy" id="28005"/>
    <lineage>
        <taxon>Eukaryota</taxon>
        <taxon>Discoba</taxon>
        <taxon>Euglenozoa</taxon>
        <taxon>Kinetoplastea</taxon>
        <taxon>Metakinetoplastina</taxon>
        <taxon>Trypanosomatida</taxon>
        <taxon>Trypanosomatidae</taxon>
        <taxon>Strigomonadinae</taxon>
        <taxon>Strigomonas</taxon>
    </lineage>
</organism>
<comment type="caution">
    <text evidence="2">The sequence shown here is derived from an EMBL/GenBank/DDBJ whole genome shotgun (WGS) entry which is preliminary data.</text>
</comment>
<name>S9URQ0_9TRYP</name>
<accession>S9URQ0</accession>
<dbReference type="EMBL" id="ATMH01010567">
    <property type="protein sequence ID" value="EPY17276.1"/>
    <property type="molecule type" value="Genomic_DNA"/>
</dbReference>
<evidence type="ECO:0000256" key="1">
    <source>
        <dbReference type="SAM" id="MobiDB-lite"/>
    </source>
</evidence>
<proteinExistence type="predicted"/>